<keyword evidence="10" id="KW-0223">Dioxygenase</keyword>
<dbReference type="Proteomes" id="UP000660680">
    <property type="component" value="Unassembled WGS sequence"/>
</dbReference>
<keyword evidence="6" id="KW-0560">Oxidoreductase</keyword>
<dbReference type="InterPro" id="IPR004136">
    <property type="entry name" value="NMO"/>
</dbReference>
<dbReference type="AlphaFoldDB" id="A0A918LFU8"/>
<proteinExistence type="inferred from homology"/>
<evidence type="ECO:0000256" key="5">
    <source>
        <dbReference type="ARBA" id="ARBA00022643"/>
    </source>
</evidence>
<comment type="caution">
    <text evidence="10">The sequence shown here is derived from an EMBL/GenBank/DDBJ whole genome shotgun (WGS) entry which is preliminary data.</text>
</comment>
<dbReference type="GO" id="GO:0018580">
    <property type="term" value="F:nitronate monooxygenase activity"/>
    <property type="evidence" value="ECO:0007669"/>
    <property type="project" value="InterPro"/>
</dbReference>
<evidence type="ECO:0000256" key="4">
    <source>
        <dbReference type="ARBA" id="ARBA00022630"/>
    </source>
</evidence>
<keyword evidence="3" id="KW-0216">Detoxification</keyword>
<dbReference type="GO" id="GO:0051213">
    <property type="term" value="F:dioxygenase activity"/>
    <property type="evidence" value="ECO:0007669"/>
    <property type="project" value="UniProtKB-KW"/>
</dbReference>
<evidence type="ECO:0000256" key="2">
    <source>
        <dbReference type="ARBA" id="ARBA00009881"/>
    </source>
</evidence>
<comment type="similarity">
    <text evidence="2">Belongs to the nitronate monooxygenase family. NMO class I subfamily.</text>
</comment>
<dbReference type="InterPro" id="IPR013785">
    <property type="entry name" value="Aldolase_TIM"/>
</dbReference>
<dbReference type="PANTHER" id="PTHR42747">
    <property type="entry name" value="NITRONATE MONOOXYGENASE-RELATED"/>
    <property type="match status" value="1"/>
</dbReference>
<evidence type="ECO:0000256" key="3">
    <source>
        <dbReference type="ARBA" id="ARBA00022575"/>
    </source>
</evidence>
<evidence type="ECO:0000256" key="9">
    <source>
        <dbReference type="ARBA" id="ARBA00049401"/>
    </source>
</evidence>
<keyword evidence="4" id="KW-0285">Flavoprotein</keyword>
<reference evidence="10" key="1">
    <citation type="journal article" date="2014" name="Int. J. Syst. Evol. Microbiol.">
        <title>Complete genome sequence of Corynebacterium casei LMG S-19264T (=DSM 44701T), isolated from a smear-ripened cheese.</title>
        <authorList>
            <consortium name="US DOE Joint Genome Institute (JGI-PGF)"/>
            <person name="Walter F."/>
            <person name="Albersmeier A."/>
            <person name="Kalinowski J."/>
            <person name="Ruckert C."/>
        </authorList>
    </citation>
    <scope>NUCLEOTIDE SEQUENCE</scope>
    <source>
        <strain evidence="10">JCM 3276</strain>
    </source>
</reference>
<comment type="catalytic activity">
    <reaction evidence="9">
        <text>3 propionate 3-nitronate + 3 O2 + H2O = 3 3-oxopropanoate + 2 nitrate + nitrite + H2O2 + 3 H(+)</text>
        <dbReference type="Rhea" id="RHEA:57332"/>
        <dbReference type="ChEBI" id="CHEBI:15377"/>
        <dbReference type="ChEBI" id="CHEBI:15378"/>
        <dbReference type="ChEBI" id="CHEBI:15379"/>
        <dbReference type="ChEBI" id="CHEBI:16240"/>
        <dbReference type="ChEBI" id="CHEBI:16301"/>
        <dbReference type="ChEBI" id="CHEBI:17632"/>
        <dbReference type="ChEBI" id="CHEBI:33190"/>
        <dbReference type="ChEBI" id="CHEBI:136067"/>
    </reaction>
</comment>
<protein>
    <recommendedName>
        <fullName evidence="8">Propionate 3-nitronate monooxygenase</fullName>
    </recommendedName>
</protein>
<name>A0A918LFU8_9PSEU</name>
<dbReference type="Pfam" id="PF03060">
    <property type="entry name" value="NMO"/>
    <property type="match status" value="1"/>
</dbReference>
<accession>A0A918LFU8</accession>
<evidence type="ECO:0000256" key="6">
    <source>
        <dbReference type="ARBA" id="ARBA00023002"/>
    </source>
</evidence>
<dbReference type="GO" id="GO:0009636">
    <property type="term" value="P:response to toxic substance"/>
    <property type="evidence" value="ECO:0007669"/>
    <property type="project" value="UniProtKB-KW"/>
</dbReference>
<dbReference type="EMBL" id="BMRB01000003">
    <property type="protein sequence ID" value="GGS41658.1"/>
    <property type="molecule type" value="Genomic_DNA"/>
</dbReference>
<dbReference type="CDD" id="cd04730">
    <property type="entry name" value="NPD_like"/>
    <property type="match status" value="1"/>
</dbReference>
<keyword evidence="5" id="KW-0288">FMN</keyword>
<dbReference type="Gene3D" id="3.20.20.70">
    <property type="entry name" value="Aldolase class I"/>
    <property type="match status" value="1"/>
</dbReference>
<keyword evidence="7" id="KW-0503">Monooxygenase</keyword>
<comment type="cofactor">
    <cofactor evidence="1">
        <name>FMN</name>
        <dbReference type="ChEBI" id="CHEBI:58210"/>
    </cofactor>
</comment>
<dbReference type="PANTHER" id="PTHR42747:SF3">
    <property type="entry name" value="NITRONATE MONOOXYGENASE-RELATED"/>
    <property type="match status" value="1"/>
</dbReference>
<keyword evidence="11" id="KW-1185">Reference proteome</keyword>
<organism evidence="10 11">
    <name type="scientific">Actinokineospora fastidiosa</name>
    <dbReference type="NCBI Taxonomy" id="1816"/>
    <lineage>
        <taxon>Bacteria</taxon>
        <taxon>Bacillati</taxon>
        <taxon>Actinomycetota</taxon>
        <taxon>Actinomycetes</taxon>
        <taxon>Pseudonocardiales</taxon>
        <taxon>Pseudonocardiaceae</taxon>
        <taxon>Actinokineospora</taxon>
    </lineage>
</organism>
<gene>
    <name evidence="10" type="ORF">GCM10010171_40440</name>
</gene>
<evidence type="ECO:0000256" key="7">
    <source>
        <dbReference type="ARBA" id="ARBA00023033"/>
    </source>
</evidence>
<reference evidence="10" key="2">
    <citation type="submission" date="2020-09" db="EMBL/GenBank/DDBJ databases">
        <authorList>
            <person name="Sun Q."/>
            <person name="Ohkuma M."/>
        </authorList>
    </citation>
    <scope>NUCLEOTIDE SEQUENCE</scope>
    <source>
        <strain evidence="10">JCM 3276</strain>
    </source>
</reference>
<evidence type="ECO:0000313" key="10">
    <source>
        <dbReference type="EMBL" id="GGS41658.1"/>
    </source>
</evidence>
<evidence type="ECO:0000256" key="1">
    <source>
        <dbReference type="ARBA" id="ARBA00001917"/>
    </source>
</evidence>
<dbReference type="SUPFAM" id="SSF51412">
    <property type="entry name" value="Inosine monophosphate dehydrogenase (IMPDH)"/>
    <property type="match status" value="1"/>
</dbReference>
<evidence type="ECO:0000313" key="11">
    <source>
        <dbReference type="Proteomes" id="UP000660680"/>
    </source>
</evidence>
<sequence>MRRLRGLRLISRRLRSVFSELAVPIVVAPMAGGVSTPELVVAAVEAGATAFLPGGYLAPAALAGRIESVRAGTDGPFGVNLFVPGPRTEALVGAHAAAVATESARLGVEPGKASWDDDRFADKVDLLVRTPVPAISFTFGLPDADVLARLRDVGSYLIATVTTPEEGERAAEAGVDALCVQGAAAGGHRGTFTDDPTEPGGTSLYDLLPALRLLSGLDLPLVAAGGLMHGADVAAVLAAGAVAAQLGTAFLRCPEAGTARAYRDALAAGGRETALTRAFSGRPARGLVNRFLRENPSAPSAYPQVNNLTRPMRAAGDAEVMSLWAGQAYPLGRDEPVAEVIARLLGEARTAADSLTQRLK</sequence>
<evidence type="ECO:0000256" key="8">
    <source>
        <dbReference type="ARBA" id="ARBA00031155"/>
    </source>
</evidence>